<dbReference type="RefSeq" id="WP_369725375.1">
    <property type="nucleotide sequence ID" value="NZ_CP165734.1"/>
</dbReference>
<organism evidence="6">
    <name type="scientific">Bradyrhizobium sp. LLZ17</name>
    <dbReference type="NCBI Taxonomy" id="3239388"/>
    <lineage>
        <taxon>Bacteria</taxon>
        <taxon>Pseudomonadati</taxon>
        <taxon>Pseudomonadota</taxon>
        <taxon>Alphaproteobacteria</taxon>
        <taxon>Hyphomicrobiales</taxon>
        <taxon>Nitrobacteraceae</taxon>
        <taxon>Bradyrhizobium</taxon>
    </lineage>
</organism>
<evidence type="ECO:0000256" key="4">
    <source>
        <dbReference type="PROSITE-ProRule" id="PRU00335"/>
    </source>
</evidence>
<dbReference type="PANTHER" id="PTHR30055:SF220">
    <property type="entry name" value="TETR-FAMILY REGULATORY PROTEIN"/>
    <property type="match status" value="1"/>
</dbReference>
<keyword evidence="2 4" id="KW-0238">DNA-binding</keyword>
<name>A0AB39XSB4_9BRAD</name>
<dbReference type="PANTHER" id="PTHR30055">
    <property type="entry name" value="HTH-TYPE TRANSCRIPTIONAL REGULATOR RUTR"/>
    <property type="match status" value="1"/>
</dbReference>
<evidence type="ECO:0000256" key="3">
    <source>
        <dbReference type="ARBA" id="ARBA00023163"/>
    </source>
</evidence>
<evidence type="ECO:0000256" key="1">
    <source>
        <dbReference type="ARBA" id="ARBA00023015"/>
    </source>
</evidence>
<feature type="DNA-binding region" description="H-T-H motif" evidence="4">
    <location>
        <begin position="39"/>
        <end position="58"/>
    </location>
</feature>
<dbReference type="InterPro" id="IPR036271">
    <property type="entry name" value="Tet_transcr_reg_TetR-rel_C_sf"/>
</dbReference>
<dbReference type="InterPro" id="IPR025996">
    <property type="entry name" value="MT1864/Rv1816-like_C"/>
</dbReference>
<dbReference type="PROSITE" id="PS50977">
    <property type="entry name" value="HTH_TETR_2"/>
    <property type="match status" value="1"/>
</dbReference>
<dbReference type="PRINTS" id="PR00455">
    <property type="entry name" value="HTHTETR"/>
</dbReference>
<reference evidence="6" key="1">
    <citation type="submission" date="2024-08" db="EMBL/GenBank/DDBJ databases">
        <authorList>
            <person name="Chaddad Z."/>
            <person name="Lamrabet M."/>
            <person name="Bouhnik O."/>
            <person name="Alami S."/>
            <person name="Wipf D."/>
            <person name="Courty P.E."/>
            <person name="Missbah El Idrissi M."/>
        </authorList>
    </citation>
    <scope>NUCLEOTIDE SEQUENCE</scope>
    <source>
        <strain evidence="6">LLZ17</strain>
    </source>
</reference>
<proteinExistence type="predicted"/>
<dbReference type="AlphaFoldDB" id="A0AB39XSB4"/>
<dbReference type="SUPFAM" id="SSF48498">
    <property type="entry name" value="Tetracyclin repressor-like, C-terminal domain"/>
    <property type="match status" value="1"/>
</dbReference>
<dbReference type="Pfam" id="PF00440">
    <property type="entry name" value="TetR_N"/>
    <property type="match status" value="1"/>
</dbReference>
<feature type="domain" description="HTH tetR-type" evidence="5">
    <location>
        <begin position="16"/>
        <end position="76"/>
    </location>
</feature>
<dbReference type="GO" id="GO:0003700">
    <property type="term" value="F:DNA-binding transcription factor activity"/>
    <property type="evidence" value="ECO:0007669"/>
    <property type="project" value="TreeGrafter"/>
</dbReference>
<protein>
    <submittedName>
        <fullName evidence="6">TetR/AcrR family transcriptional regulator</fullName>
    </submittedName>
</protein>
<dbReference type="Pfam" id="PF13305">
    <property type="entry name" value="TetR_C_33"/>
    <property type="match status" value="1"/>
</dbReference>
<accession>A0AB39XSB4</accession>
<gene>
    <name evidence="6" type="ORF">AB8Z38_12350</name>
</gene>
<evidence type="ECO:0000313" key="6">
    <source>
        <dbReference type="EMBL" id="XDV60070.1"/>
    </source>
</evidence>
<keyword evidence="1" id="KW-0805">Transcription regulation</keyword>
<keyword evidence="3" id="KW-0804">Transcription</keyword>
<dbReference type="InterPro" id="IPR001647">
    <property type="entry name" value="HTH_TetR"/>
</dbReference>
<evidence type="ECO:0000256" key="2">
    <source>
        <dbReference type="ARBA" id="ARBA00023125"/>
    </source>
</evidence>
<evidence type="ECO:0000259" key="5">
    <source>
        <dbReference type="PROSITE" id="PS50977"/>
    </source>
</evidence>
<dbReference type="InterPro" id="IPR050109">
    <property type="entry name" value="HTH-type_TetR-like_transc_reg"/>
</dbReference>
<dbReference type="GO" id="GO:0000976">
    <property type="term" value="F:transcription cis-regulatory region binding"/>
    <property type="evidence" value="ECO:0007669"/>
    <property type="project" value="TreeGrafter"/>
</dbReference>
<dbReference type="SUPFAM" id="SSF46689">
    <property type="entry name" value="Homeodomain-like"/>
    <property type="match status" value="1"/>
</dbReference>
<dbReference type="InterPro" id="IPR009057">
    <property type="entry name" value="Homeodomain-like_sf"/>
</dbReference>
<dbReference type="Gene3D" id="1.10.357.10">
    <property type="entry name" value="Tetracycline Repressor, domain 2"/>
    <property type="match status" value="1"/>
</dbReference>
<sequence length="215" mass="23640">MRSQLARKPQHSYHHGDLRDALIKAALREAEQGGAEAISIKALAKQLGVSQPAPYRHFADREALLAAVTAHAFRQLSTILREAMAKPSKQSKLSRLAQATLEFGLRRNGIYRLMFASRTVSCAAKDSELHEATRETFALVIEALEAPAVGYLRERHALKIWAALHGVVTLAEQGLFTGEAAHATREELVEDFVNETKTALAVAIKNARRKAKARA</sequence>
<dbReference type="EMBL" id="CP165734">
    <property type="protein sequence ID" value="XDV60070.1"/>
    <property type="molecule type" value="Genomic_DNA"/>
</dbReference>